<sequence length="104" mass="11113">MDDKSKKPMLRPKPQHLMRSNVVVDHAVAAPAVTPAAAGHDECSPPSPVRLRAAKNGHVNGIYDPHKAVQRSMVTLAETEASENLDGKCAARKAAVVWSSSPRP</sequence>
<gene>
    <name evidence="1" type="ORF">SBAD_LOCUS2405</name>
</gene>
<proteinExistence type="predicted"/>
<reference evidence="3" key="1">
    <citation type="submission" date="2016-06" db="UniProtKB">
        <authorList>
            <consortium name="WormBaseParasite"/>
        </authorList>
    </citation>
    <scope>IDENTIFICATION</scope>
</reference>
<dbReference type="EMBL" id="UZAM01007212">
    <property type="protein sequence ID" value="VDO97524.1"/>
    <property type="molecule type" value="Genomic_DNA"/>
</dbReference>
<protein>
    <submittedName>
        <fullName evidence="1 3">Uncharacterized protein</fullName>
    </submittedName>
</protein>
<accession>A0A183IFL1</accession>
<dbReference type="Proteomes" id="UP000270296">
    <property type="component" value="Unassembled WGS sequence"/>
</dbReference>
<reference evidence="1 2" key="2">
    <citation type="submission" date="2018-11" db="EMBL/GenBank/DDBJ databases">
        <authorList>
            <consortium name="Pathogen Informatics"/>
        </authorList>
    </citation>
    <scope>NUCLEOTIDE SEQUENCE [LARGE SCALE GENOMIC DNA]</scope>
</reference>
<evidence type="ECO:0000313" key="3">
    <source>
        <dbReference type="WBParaSite" id="SBAD_0000251801-mRNA-1"/>
    </source>
</evidence>
<name>A0A183IFL1_9BILA</name>
<dbReference type="AlphaFoldDB" id="A0A183IFL1"/>
<dbReference type="WBParaSite" id="SBAD_0000251801-mRNA-1">
    <property type="protein sequence ID" value="SBAD_0000251801-mRNA-1"/>
    <property type="gene ID" value="SBAD_0000251801"/>
</dbReference>
<evidence type="ECO:0000313" key="2">
    <source>
        <dbReference type="Proteomes" id="UP000270296"/>
    </source>
</evidence>
<organism evidence="3">
    <name type="scientific">Soboliphyme baturini</name>
    <dbReference type="NCBI Taxonomy" id="241478"/>
    <lineage>
        <taxon>Eukaryota</taxon>
        <taxon>Metazoa</taxon>
        <taxon>Ecdysozoa</taxon>
        <taxon>Nematoda</taxon>
        <taxon>Enoplea</taxon>
        <taxon>Dorylaimia</taxon>
        <taxon>Dioctophymatida</taxon>
        <taxon>Dioctophymatoidea</taxon>
        <taxon>Soboliphymatidae</taxon>
        <taxon>Soboliphyme</taxon>
    </lineage>
</organism>
<evidence type="ECO:0000313" key="1">
    <source>
        <dbReference type="EMBL" id="VDO97524.1"/>
    </source>
</evidence>
<keyword evidence="2" id="KW-1185">Reference proteome</keyword>